<dbReference type="Proteomes" id="UP000772434">
    <property type="component" value="Unassembled WGS sequence"/>
</dbReference>
<comment type="caution">
    <text evidence="1">The sequence shown here is derived from an EMBL/GenBank/DDBJ whole genome shotgun (WGS) entry which is preliminary data.</text>
</comment>
<gene>
    <name evidence="1" type="ORF">BDP27DRAFT_1452483</name>
</gene>
<evidence type="ECO:0000313" key="2">
    <source>
        <dbReference type="Proteomes" id="UP000772434"/>
    </source>
</evidence>
<dbReference type="OrthoDB" id="3237970at2759"/>
<evidence type="ECO:0000313" key="1">
    <source>
        <dbReference type="EMBL" id="KAF9060964.1"/>
    </source>
</evidence>
<keyword evidence="2" id="KW-1185">Reference proteome</keyword>
<organism evidence="1 2">
    <name type="scientific">Rhodocollybia butyracea</name>
    <dbReference type="NCBI Taxonomy" id="206335"/>
    <lineage>
        <taxon>Eukaryota</taxon>
        <taxon>Fungi</taxon>
        <taxon>Dikarya</taxon>
        <taxon>Basidiomycota</taxon>
        <taxon>Agaricomycotina</taxon>
        <taxon>Agaricomycetes</taxon>
        <taxon>Agaricomycetidae</taxon>
        <taxon>Agaricales</taxon>
        <taxon>Marasmiineae</taxon>
        <taxon>Omphalotaceae</taxon>
        <taxon>Rhodocollybia</taxon>
    </lineage>
</organism>
<name>A0A9P5U048_9AGAR</name>
<reference evidence="1" key="1">
    <citation type="submission" date="2020-11" db="EMBL/GenBank/DDBJ databases">
        <authorList>
            <consortium name="DOE Joint Genome Institute"/>
            <person name="Ahrendt S."/>
            <person name="Riley R."/>
            <person name="Andreopoulos W."/>
            <person name="Labutti K."/>
            <person name="Pangilinan J."/>
            <person name="Ruiz-Duenas F.J."/>
            <person name="Barrasa J.M."/>
            <person name="Sanchez-Garcia M."/>
            <person name="Camarero S."/>
            <person name="Miyauchi S."/>
            <person name="Serrano A."/>
            <person name="Linde D."/>
            <person name="Babiker R."/>
            <person name="Drula E."/>
            <person name="Ayuso-Fernandez I."/>
            <person name="Pacheco R."/>
            <person name="Padilla G."/>
            <person name="Ferreira P."/>
            <person name="Barriuso J."/>
            <person name="Kellner H."/>
            <person name="Castanera R."/>
            <person name="Alfaro M."/>
            <person name="Ramirez L."/>
            <person name="Pisabarro A.G."/>
            <person name="Kuo A."/>
            <person name="Tritt A."/>
            <person name="Lipzen A."/>
            <person name="He G."/>
            <person name="Yan M."/>
            <person name="Ng V."/>
            <person name="Cullen D."/>
            <person name="Martin F."/>
            <person name="Rosso M.-N."/>
            <person name="Henrissat B."/>
            <person name="Hibbett D."/>
            <person name="Martinez A.T."/>
            <person name="Grigoriev I.V."/>
        </authorList>
    </citation>
    <scope>NUCLEOTIDE SEQUENCE</scope>
    <source>
        <strain evidence="1">AH 40177</strain>
    </source>
</reference>
<sequence>MRSSLIHRVQIISRSSLPPKTKFIPPLPVIAKAAAENPKPSVVDILMKRKEQEETASSSTSTVGNWPPNLRIEPVIKKADLKNVREEFRPRLKRLMKEA</sequence>
<dbReference type="EMBL" id="JADNRY010000220">
    <property type="protein sequence ID" value="KAF9060964.1"/>
    <property type="molecule type" value="Genomic_DNA"/>
</dbReference>
<proteinExistence type="predicted"/>
<protein>
    <submittedName>
        <fullName evidence="1">Uncharacterized protein</fullName>
    </submittedName>
</protein>
<dbReference type="AlphaFoldDB" id="A0A9P5U048"/>
<accession>A0A9P5U048</accession>